<accession>A0A6G8RMM5</accession>
<reference evidence="1 2" key="1">
    <citation type="submission" date="2020-02" db="EMBL/GenBank/DDBJ databases">
        <authorList>
            <person name="Olsen N.S."/>
            <person name="Forero-Junco L."/>
            <person name="Kot W."/>
            <person name="Hansen L.H."/>
        </authorList>
    </citation>
    <scope>NUCLEOTIDE SEQUENCE [LARGE SCALE GENOMIC DNA]</scope>
</reference>
<protein>
    <recommendedName>
        <fullName evidence="3">Histone-like protein</fullName>
    </recommendedName>
</protein>
<evidence type="ECO:0000313" key="2">
    <source>
        <dbReference type="Proteomes" id="UP000503322"/>
    </source>
</evidence>
<dbReference type="Proteomes" id="UP000503322">
    <property type="component" value="Segment"/>
</dbReference>
<sequence>MKSMVKRDVNIAITPHIELITQMILDAVEVVEFRRGKSKPDFLRRDDAIYHRFLRQTGHSTALKHILSKQFLEETGLEVIAMFAKEETIKLTLNREEVGMNNAFTTFQFEKGDVLIGRNPKVLIVSDSLHDPAYLSKVWSIIQNNPGLQTSLTLVVFLG</sequence>
<keyword evidence="2" id="KW-1185">Reference proteome</keyword>
<dbReference type="EMBL" id="MT074471">
    <property type="protein sequence ID" value="QIO02495.1"/>
    <property type="molecule type" value="Genomic_DNA"/>
</dbReference>
<evidence type="ECO:0008006" key="3">
    <source>
        <dbReference type="Google" id="ProtNLM"/>
    </source>
</evidence>
<proteinExistence type="predicted"/>
<evidence type="ECO:0000313" key="1">
    <source>
        <dbReference type="EMBL" id="QIO02495.1"/>
    </source>
</evidence>
<name>A0A6G8RMM5_9CAUD</name>
<organism evidence="1 2">
    <name type="scientific">Salmonella phage allotria</name>
    <dbReference type="NCBI Taxonomy" id="2713274"/>
    <lineage>
        <taxon>Viruses</taxon>
        <taxon>Duplodnaviria</taxon>
        <taxon>Heunggongvirae</taxon>
        <taxon>Uroviricota</taxon>
        <taxon>Caudoviricetes</taxon>
        <taxon>Pantevenvirales</taxon>
        <taxon>Ackermannviridae</taxon>
        <taxon>Cvivirinae</taxon>
        <taxon>Kuttervirus</taxon>
        <taxon>Kuttervirus allotria</taxon>
    </lineage>
</organism>
<gene>
    <name evidence="1" type="ORF">allotria_160</name>
</gene>